<dbReference type="AlphaFoldDB" id="A0ABC8S7N8"/>
<dbReference type="SUPFAM" id="SSF57850">
    <property type="entry name" value="RING/U-box"/>
    <property type="match status" value="1"/>
</dbReference>
<evidence type="ECO:0000256" key="3">
    <source>
        <dbReference type="ARBA" id="ARBA00022723"/>
    </source>
</evidence>
<name>A0ABC8S7N8_9AQUA</name>
<feature type="compositionally biased region" description="Basic residues" evidence="7">
    <location>
        <begin position="503"/>
        <end position="512"/>
    </location>
</feature>
<feature type="region of interest" description="Disordered" evidence="7">
    <location>
        <begin position="77"/>
        <end position="113"/>
    </location>
</feature>
<dbReference type="EMBL" id="CAUOFW020002364">
    <property type="protein sequence ID" value="CAK9153213.1"/>
    <property type="molecule type" value="Genomic_DNA"/>
</dbReference>
<organism evidence="9 10">
    <name type="scientific">Ilex paraguariensis</name>
    <name type="common">yerba mate</name>
    <dbReference type="NCBI Taxonomy" id="185542"/>
    <lineage>
        <taxon>Eukaryota</taxon>
        <taxon>Viridiplantae</taxon>
        <taxon>Streptophyta</taxon>
        <taxon>Embryophyta</taxon>
        <taxon>Tracheophyta</taxon>
        <taxon>Spermatophyta</taxon>
        <taxon>Magnoliopsida</taxon>
        <taxon>eudicotyledons</taxon>
        <taxon>Gunneridae</taxon>
        <taxon>Pentapetalae</taxon>
        <taxon>asterids</taxon>
        <taxon>campanulids</taxon>
        <taxon>Aquifoliales</taxon>
        <taxon>Aquifoliaceae</taxon>
        <taxon>Ilex</taxon>
    </lineage>
</organism>
<dbReference type="GO" id="GO:0005737">
    <property type="term" value="C:cytoplasm"/>
    <property type="evidence" value="ECO:0007669"/>
    <property type="project" value="UniProtKB-SubCell"/>
</dbReference>
<evidence type="ECO:0000256" key="4">
    <source>
        <dbReference type="ARBA" id="ARBA00022771"/>
    </source>
</evidence>
<gene>
    <name evidence="9" type="ORF">ILEXP_LOCUS21457</name>
</gene>
<keyword evidence="4 6" id="KW-0863">Zinc-finger</keyword>
<evidence type="ECO:0000313" key="9">
    <source>
        <dbReference type="EMBL" id="CAK9153213.1"/>
    </source>
</evidence>
<dbReference type="PANTHER" id="PTHR12983">
    <property type="entry name" value="RING FINGER 10 FAMILY MEMBER"/>
    <property type="match status" value="1"/>
</dbReference>
<evidence type="ECO:0000313" key="10">
    <source>
        <dbReference type="Proteomes" id="UP001642360"/>
    </source>
</evidence>
<dbReference type="Gene3D" id="3.30.40.10">
    <property type="entry name" value="Zinc/RING finger domain, C3HC4 (zinc finger)"/>
    <property type="match status" value="1"/>
</dbReference>
<dbReference type="InterPro" id="IPR001841">
    <property type="entry name" value="Znf_RING"/>
</dbReference>
<evidence type="ECO:0000256" key="5">
    <source>
        <dbReference type="ARBA" id="ARBA00022833"/>
    </source>
</evidence>
<keyword evidence="10" id="KW-1185">Reference proteome</keyword>
<feature type="compositionally biased region" description="Polar residues" evidence="7">
    <location>
        <begin position="77"/>
        <end position="92"/>
    </location>
</feature>
<evidence type="ECO:0000256" key="6">
    <source>
        <dbReference type="PROSITE-ProRule" id="PRU00175"/>
    </source>
</evidence>
<dbReference type="PANTHER" id="PTHR12983:SF9">
    <property type="entry name" value="E3 UBIQUITIN-PROTEIN LIGASE RNF10"/>
    <property type="match status" value="1"/>
</dbReference>
<dbReference type="InterPro" id="IPR013083">
    <property type="entry name" value="Znf_RING/FYVE/PHD"/>
</dbReference>
<accession>A0ABC8S7N8</accession>
<comment type="subcellular location">
    <subcellularLocation>
        <location evidence="1">Cytoplasm</location>
    </subcellularLocation>
</comment>
<dbReference type="PROSITE" id="PS50089">
    <property type="entry name" value="ZF_RING_2"/>
    <property type="match status" value="1"/>
</dbReference>
<evidence type="ECO:0000259" key="8">
    <source>
        <dbReference type="PROSITE" id="PS50089"/>
    </source>
</evidence>
<evidence type="ECO:0000256" key="7">
    <source>
        <dbReference type="SAM" id="MobiDB-lite"/>
    </source>
</evidence>
<evidence type="ECO:0000256" key="2">
    <source>
        <dbReference type="ARBA" id="ARBA00022490"/>
    </source>
</evidence>
<reference evidence="9 10" key="1">
    <citation type="submission" date="2024-02" db="EMBL/GenBank/DDBJ databases">
        <authorList>
            <person name="Vignale AGUSTIN F."/>
            <person name="Sosa J E."/>
            <person name="Modenutti C."/>
        </authorList>
    </citation>
    <scope>NUCLEOTIDE SEQUENCE [LARGE SCALE GENOMIC DNA]</scope>
</reference>
<evidence type="ECO:0000256" key="1">
    <source>
        <dbReference type="ARBA" id="ARBA00004496"/>
    </source>
</evidence>
<dbReference type="Proteomes" id="UP001642360">
    <property type="component" value="Unassembled WGS sequence"/>
</dbReference>
<dbReference type="CDD" id="cd16536">
    <property type="entry name" value="RING-HC_RNF10"/>
    <property type="match status" value="1"/>
</dbReference>
<sequence length="771" mass="85869">MLLNLTNRNTARALTIMRRMNLASTSSSSSQVASQHHSSDHGFVFLQSQPELSLSHQTQTFGSLRISVSVTTSDNISGTMAQATDDSVGSSKEVNESGRQNGKESLTHPNDGTNSLCEDVGHAGAASAQHRRKSGRTIALPRGQLTAGSTSYKGSTAPVAGRKNQMVNGNHLLNFNYDPISRPQPRAPPPRRQLKRKPYNKDLFLQANYKFVVLDSGDYAPELMDPDKMLQWEDIICVRYSTPFAVQCPICLESPLCPQITSCGHIFCFPCILRYFLMDKDNHKDECWKKCPLCFMMISSKDLYTIYVENVRQHCVGDPVEFMLLTRQKDSFTLSLKNNQRIDANEEVHDSFSKFTFTSDVDLSVREAMSDLDSWLARADSGLVDDLEKLPYICVAMEHLEQRKKYWNEHQIASGNKASKYSDCHTSSYGSPPTANAINTDQGACEFVWGSLSTSADDKSKWLESPAPAKRDGEPSLDLTADVVESLEDQGGSISASYSGMKSMKRHSNGSWHRKDKDSYDFYQAVDGQHLILHPLNVKCLLQHYGSYDRLPCRIKGKILQLETVTQSEAMRRRYRHLSHFSLTTTFQLCEIDLTEILPPEALSPFMDEIKNRDKQRKRLARKERQEQIKAEAGGADFVPIPFSFAQSFHDDSPTFCMDDFEALGSSTVTSSSPPTAGNRQLFSSVARLGFAAGHDSPALKNEEAHSLPKTDMLRDSTGVTGLNASTPSFANIISRAKPEEGVEVSKMNDRGKKGKKPSRILLSTAGGRRY</sequence>
<protein>
    <recommendedName>
        <fullName evidence="8">RING-type domain-containing protein</fullName>
    </recommendedName>
</protein>
<dbReference type="SMART" id="SM00184">
    <property type="entry name" value="RING"/>
    <property type="match status" value="1"/>
</dbReference>
<dbReference type="InterPro" id="IPR017907">
    <property type="entry name" value="Znf_RING_CS"/>
</dbReference>
<feature type="region of interest" description="Disordered" evidence="7">
    <location>
        <begin position="741"/>
        <end position="771"/>
    </location>
</feature>
<keyword evidence="3" id="KW-0479">Metal-binding</keyword>
<dbReference type="GO" id="GO:0008270">
    <property type="term" value="F:zinc ion binding"/>
    <property type="evidence" value="ECO:0007669"/>
    <property type="project" value="UniProtKB-KW"/>
</dbReference>
<dbReference type="InterPro" id="IPR039739">
    <property type="entry name" value="MAG2/RNF10"/>
</dbReference>
<keyword evidence="2" id="KW-0963">Cytoplasm</keyword>
<comment type="caution">
    <text evidence="9">The sequence shown here is derived from an EMBL/GenBank/DDBJ whole genome shotgun (WGS) entry which is preliminary data.</text>
</comment>
<dbReference type="Pfam" id="PF00097">
    <property type="entry name" value="zf-C3HC4"/>
    <property type="match status" value="1"/>
</dbReference>
<feature type="region of interest" description="Disordered" evidence="7">
    <location>
        <begin position="494"/>
        <end position="514"/>
    </location>
</feature>
<dbReference type="PROSITE" id="PS00518">
    <property type="entry name" value="ZF_RING_1"/>
    <property type="match status" value="1"/>
</dbReference>
<keyword evidence="5" id="KW-0862">Zinc</keyword>
<feature type="compositionally biased region" description="Basic and acidic residues" evidence="7">
    <location>
        <begin position="93"/>
        <end position="106"/>
    </location>
</feature>
<feature type="domain" description="RING-type" evidence="8">
    <location>
        <begin position="248"/>
        <end position="294"/>
    </location>
</feature>
<dbReference type="InterPro" id="IPR018957">
    <property type="entry name" value="Znf_C3HC4_RING-type"/>
</dbReference>
<proteinExistence type="predicted"/>